<gene>
    <name evidence="2" type="ORF">SAMN05216276_101146</name>
</gene>
<evidence type="ECO:0000313" key="2">
    <source>
        <dbReference type="EMBL" id="SNS53410.1"/>
    </source>
</evidence>
<reference evidence="2 3" key="1">
    <citation type="submission" date="2017-06" db="EMBL/GenBank/DDBJ databases">
        <authorList>
            <person name="Kim H.J."/>
            <person name="Triplett B.A."/>
        </authorList>
    </citation>
    <scope>NUCLEOTIDE SEQUENCE [LARGE SCALE GENOMIC DNA]</scope>
    <source>
        <strain evidence="2 3">CGMCC 4.2132</strain>
    </source>
</reference>
<feature type="compositionally biased region" description="Basic and acidic residues" evidence="1">
    <location>
        <begin position="1"/>
        <end position="16"/>
    </location>
</feature>
<feature type="region of interest" description="Disordered" evidence="1">
    <location>
        <begin position="1"/>
        <end position="39"/>
    </location>
</feature>
<dbReference type="EMBL" id="FZOD01000011">
    <property type="protein sequence ID" value="SNS53410.1"/>
    <property type="molecule type" value="Genomic_DNA"/>
</dbReference>
<sequence>MALPAPKDRLVLKDRQAPMAPQDRLALKDRQDRLALTVP</sequence>
<accession>A0A239F8P0</accession>
<organism evidence="2 3">
    <name type="scientific">Streptosporangium subroseum</name>
    <dbReference type="NCBI Taxonomy" id="106412"/>
    <lineage>
        <taxon>Bacteria</taxon>
        <taxon>Bacillati</taxon>
        <taxon>Actinomycetota</taxon>
        <taxon>Actinomycetes</taxon>
        <taxon>Streptosporangiales</taxon>
        <taxon>Streptosporangiaceae</taxon>
        <taxon>Streptosporangium</taxon>
    </lineage>
</organism>
<name>A0A239F8P0_9ACTN</name>
<proteinExistence type="predicted"/>
<dbReference type="AlphaFoldDB" id="A0A239F8P0"/>
<keyword evidence="3" id="KW-1185">Reference proteome</keyword>
<protein>
    <submittedName>
        <fullName evidence="2">Uncharacterized protein</fullName>
    </submittedName>
</protein>
<evidence type="ECO:0000256" key="1">
    <source>
        <dbReference type="SAM" id="MobiDB-lite"/>
    </source>
</evidence>
<dbReference type="Proteomes" id="UP000198282">
    <property type="component" value="Unassembled WGS sequence"/>
</dbReference>
<evidence type="ECO:0000313" key="3">
    <source>
        <dbReference type="Proteomes" id="UP000198282"/>
    </source>
</evidence>